<evidence type="ECO:0000259" key="4">
    <source>
        <dbReference type="SMART" id="SM00895"/>
    </source>
</evidence>
<dbReference type="InterPro" id="IPR036388">
    <property type="entry name" value="WH-like_DNA-bd_sf"/>
</dbReference>
<dbReference type="InterPro" id="IPR011711">
    <property type="entry name" value="GntR_C"/>
</dbReference>
<evidence type="ECO:0000256" key="1">
    <source>
        <dbReference type="ARBA" id="ARBA00023015"/>
    </source>
</evidence>
<dbReference type="EMBL" id="CP051180">
    <property type="protein sequence ID" value="QIZ78920.1"/>
    <property type="molecule type" value="Genomic_DNA"/>
</dbReference>
<reference evidence="5 6" key="1">
    <citation type="submission" date="2020-04" db="EMBL/GenBank/DDBJ databases">
        <title>Ferrimonas sp. S7 isolated from sea water.</title>
        <authorList>
            <person name="Bae S.S."/>
            <person name="Baek K."/>
        </authorList>
    </citation>
    <scope>NUCLEOTIDE SEQUENCE [LARGE SCALE GENOMIC DNA]</scope>
    <source>
        <strain evidence="5 6">S7</strain>
    </source>
</reference>
<keyword evidence="3" id="KW-0804">Transcription</keyword>
<sequence>MIIFQQLQPGAMYSEKQLGEMVEAGRTPVREALQKLAWEQLVIIHPRRGIQIPEVKVESQLKLLEIRRALESLCANLAAERGTEQQKQQMLELADAILICADNGDDQQFFLLLRQVHALLIEASGNEYIRQAMLPLQGLSRRFWFAYKGTEGVHPAKLHAEVMRAVAAGDVQQAEHAANQVIDYLHQFAIARLTR</sequence>
<dbReference type="AlphaFoldDB" id="A0A6H1UJY6"/>
<gene>
    <name evidence="5" type="ORF">HER31_14170</name>
</gene>
<dbReference type="SMART" id="SM00895">
    <property type="entry name" value="FCD"/>
    <property type="match status" value="1"/>
</dbReference>
<name>A0A6H1UJY6_9GAMM</name>
<evidence type="ECO:0000313" key="6">
    <source>
        <dbReference type="Proteomes" id="UP000501602"/>
    </source>
</evidence>
<dbReference type="InterPro" id="IPR008920">
    <property type="entry name" value="TF_FadR/GntR_C"/>
</dbReference>
<accession>A0A6H1UJY6</accession>
<evidence type="ECO:0000313" key="5">
    <source>
        <dbReference type="EMBL" id="QIZ78920.1"/>
    </source>
</evidence>
<keyword evidence="1" id="KW-0805">Transcription regulation</keyword>
<dbReference type="GO" id="GO:0003700">
    <property type="term" value="F:DNA-binding transcription factor activity"/>
    <property type="evidence" value="ECO:0007669"/>
    <property type="project" value="InterPro"/>
</dbReference>
<dbReference type="GO" id="GO:0003677">
    <property type="term" value="F:DNA binding"/>
    <property type="evidence" value="ECO:0007669"/>
    <property type="project" value="UniProtKB-KW"/>
</dbReference>
<keyword evidence="2" id="KW-0238">DNA-binding</keyword>
<dbReference type="Pfam" id="PF00392">
    <property type="entry name" value="GntR"/>
    <property type="match status" value="1"/>
</dbReference>
<dbReference type="SUPFAM" id="SSF48008">
    <property type="entry name" value="GntR ligand-binding domain-like"/>
    <property type="match status" value="1"/>
</dbReference>
<dbReference type="Pfam" id="PF07729">
    <property type="entry name" value="FCD"/>
    <property type="match status" value="1"/>
</dbReference>
<organism evidence="5 6">
    <name type="scientific">Ferrimonas lipolytica</name>
    <dbReference type="NCBI Taxonomy" id="2724191"/>
    <lineage>
        <taxon>Bacteria</taxon>
        <taxon>Pseudomonadati</taxon>
        <taxon>Pseudomonadota</taxon>
        <taxon>Gammaproteobacteria</taxon>
        <taxon>Alteromonadales</taxon>
        <taxon>Ferrimonadaceae</taxon>
        <taxon>Ferrimonas</taxon>
    </lineage>
</organism>
<dbReference type="InterPro" id="IPR000524">
    <property type="entry name" value="Tscrpt_reg_HTH_GntR"/>
</dbReference>
<keyword evidence="6" id="KW-1185">Reference proteome</keyword>
<protein>
    <submittedName>
        <fullName evidence="5">GntR family transcriptional regulator</fullName>
    </submittedName>
</protein>
<evidence type="ECO:0000256" key="3">
    <source>
        <dbReference type="ARBA" id="ARBA00023163"/>
    </source>
</evidence>
<dbReference type="KEGG" id="fes:HER31_14170"/>
<dbReference type="PANTHER" id="PTHR43537:SF45">
    <property type="entry name" value="GNTR FAMILY REGULATORY PROTEIN"/>
    <property type="match status" value="1"/>
</dbReference>
<dbReference type="Gene3D" id="1.10.10.10">
    <property type="entry name" value="Winged helix-like DNA-binding domain superfamily/Winged helix DNA-binding domain"/>
    <property type="match status" value="1"/>
</dbReference>
<proteinExistence type="predicted"/>
<dbReference type="Gene3D" id="1.20.120.530">
    <property type="entry name" value="GntR ligand-binding domain-like"/>
    <property type="match status" value="1"/>
</dbReference>
<dbReference type="PANTHER" id="PTHR43537">
    <property type="entry name" value="TRANSCRIPTIONAL REGULATOR, GNTR FAMILY"/>
    <property type="match status" value="1"/>
</dbReference>
<feature type="domain" description="GntR C-terminal" evidence="4">
    <location>
        <begin position="62"/>
        <end position="184"/>
    </location>
</feature>
<dbReference type="SUPFAM" id="SSF46785">
    <property type="entry name" value="Winged helix' DNA-binding domain"/>
    <property type="match status" value="1"/>
</dbReference>
<dbReference type="Proteomes" id="UP000501602">
    <property type="component" value="Chromosome"/>
</dbReference>
<evidence type="ECO:0000256" key="2">
    <source>
        <dbReference type="ARBA" id="ARBA00023125"/>
    </source>
</evidence>
<dbReference type="InterPro" id="IPR036390">
    <property type="entry name" value="WH_DNA-bd_sf"/>
</dbReference>